<gene>
    <name evidence="13" type="primary">LOC106986169</name>
</gene>
<dbReference type="RefSeq" id="XP_053059138.1">
    <property type="nucleotide sequence ID" value="XM_053203163.1"/>
</dbReference>
<dbReference type="PRINTS" id="PR00245">
    <property type="entry name" value="OLFACTORYR"/>
</dbReference>
<keyword evidence="3 9" id="KW-0812">Transmembrane</keyword>
<dbReference type="InterPro" id="IPR000725">
    <property type="entry name" value="Olfact_rcpt"/>
</dbReference>
<dbReference type="PROSITE" id="PS50262">
    <property type="entry name" value="G_PROTEIN_RECEP_F1_2"/>
    <property type="match status" value="2"/>
</dbReference>
<evidence type="ECO:0000256" key="4">
    <source>
        <dbReference type="ARBA" id="ARBA00022989"/>
    </source>
</evidence>
<name>A0ABM3NI96_ACIJB</name>
<feature type="transmembrane region" description="Helical" evidence="10">
    <location>
        <begin position="138"/>
        <end position="156"/>
    </location>
</feature>
<keyword evidence="12" id="KW-1185">Reference proteome</keyword>
<accession>A0ABM3NI96</accession>
<feature type="transmembrane region" description="Helical" evidence="10">
    <location>
        <begin position="406"/>
        <end position="425"/>
    </location>
</feature>
<proteinExistence type="inferred from homology"/>
<feature type="transmembrane region" description="Helical" evidence="10">
    <location>
        <begin position="340"/>
        <end position="361"/>
    </location>
</feature>
<feature type="domain" description="G-protein coupled receptors family 1 profile" evidence="11">
    <location>
        <begin position="43"/>
        <end position="237"/>
    </location>
</feature>
<dbReference type="PANTHER" id="PTHR48018">
    <property type="entry name" value="OLFACTORY RECEPTOR"/>
    <property type="match status" value="1"/>
</dbReference>
<evidence type="ECO:0000256" key="9">
    <source>
        <dbReference type="RuleBase" id="RU000688"/>
    </source>
</evidence>
<evidence type="ECO:0000259" key="11">
    <source>
        <dbReference type="PROSITE" id="PS50262"/>
    </source>
</evidence>
<feature type="transmembrane region" description="Helical" evidence="10">
    <location>
        <begin position="472"/>
        <end position="491"/>
    </location>
</feature>
<keyword evidence="5 9" id="KW-0297">G-protein coupled receptor</keyword>
<dbReference type="PRINTS" id="PR00237">
    <property type="entry name" value="GPCRRHODOPSN"/>
</dbReference>
<evidence type="ECO:0000256" key="2">
    <source>
        <dbReference type="ARBA" id="ARBA00004141"/>
    </source>
</evidence>
<protein>
    <submittedName>
        <fullName evidence="13">Olfactory receptor 5M11</fullName>
    </submittedName>
</protein>
<organism evidence="12 13">
    <name type="scientific">Acinonyx jubatus</name>
    <name type="common">Cheetah</name>
    <dbReference type="NCBI Taxonomy" id="32536"/>
    <lineage>
        <taxon>Eukaryota</taxon>
        <taxon>Metazoa</taxon>
        <taxon>Chordata</taxon>
        <taxon>Craniata</taxon>
        <taxon>Vertebrata</taxon>
        <taxon>Euteleostomi</taxon>
        <taxon>Mammalia</taxon>
        <taxon>Eutheria</taxon>
        <taxon>Laurasiatheria</taxon>
        <taxon>Carnivora</taxon>
        <taxon>Feliformia</taxon>
        <taxon>Felidae</taxon>
        <taxon>Felinae</taxon>
        <taxon>Acinonyx</taxon>
    </lineage>
</organism>
<dbReference type="Proteomes" id="UP001652583">
    <property type="component" value="Chromosome D1"/>
</dbReference>
<feature type="transmembrane region" description="Helical" evidence="10">
    <location>
        <begin position="93"/>
        <end position="117"/>
    </location>
</feature>
<dbReference type="GeneID" id="106986169"/>
<evidence type="ECO:0000313" key="12">
    <source>
        <dbReference type="Proteomes" id="UP001652583"/>
    </source>
</evidence>
<feature type="transmembrane region" description="Helical" evidence="10">
    <location>
        <begin position="28"/>
        <end position="50"/>
    </location>
</feature>
<evidence type="ECO:0000256" key="6">
    <source>
        <dbReference type="ARBA" id="ARBA00023136"/>
    </source>
</evidence>
<feature type="transmembrane region" description="Helical" evidence="10">
    <location>
        <begin position="224"/>
        <end position="247"/>
    </location>
</feature>
<keyword evidence="8 9" id="KW-0807">Transducer</keyword>
<feature type="transmembrane region" description="Helical" evidence="10">
    <location>
        <begin position="259"/>
        <end position="281"/>
    </location>
</feature>
<reference evidence="13" key="1">
    <citation type="submission" date="2025-08" db="UniProtKB">
        <authorList>
            <consortium name="RefSeq"/>
        </authorList>
    </citation>
    <scope>IDENTIFICATION</scope>
    <source>
        <tissue evidence="13">Blood</tissue>
    </source>
</reference>
<feature type="transmembrane region" description="Helical" evidence="10">
    <location>
        <begin position="301"/>
        <end position="319"/>
    </location>
</feature>
<evidence type="ECO:0000256" key="10">
    <source>
        <dbReference type="SAM" id="Phobius"/>
    </source>
</evidence>
<dbReference type="SUPFAM" id="SSF81321">
    <property type="entry name" value="Family A G protein-coupled receptor-like"/>
    <property type="match status" value="2"/>
</dbReference>
<evidence type="ECO:0000256" key="8">
    <source>
        <dbReference type="ARBA" id="ARBA00023224"/>
    </source>
</evidence>
<dbReference type="InterPro" id="IPR000276">
    <property type="entry name" value="GPCR_Rhodpsn"/>
</dbReference>
<comment type="function">
    <text evidence="1">Putative odorant or sperm cell receptor.</text>
</comment>
<keyword evidence="4 10" id="KW-1133">Transmembrane helix</keyword>
<evidence type="ECO:0000256" key="7">
    <source>
        <dbReference type="ARBA" id="ARBA00023170"/>
    </source>
</evidence>
<dbReference type="InterPro" id="IPR017452">
    <property type="entry name" value="GPCR_Rhodpsn_7TM"/>
</dbReference>
<evidence type="ECO:0000256" key="5">
    <source>
        <dbReference type="ARBA" id="ARBA00023040"/>
    </source>
</evidence>
<evidence type="ECO:0000256" key="1">
    <source>
        <dbReference type="ARBA" id="ARBA00003929"/>
    </source>
</evidence>
<evidence type="ECO:0000256" key="3">
    <source>
        <dbReference type="ARBA" id="ARBA00022692"/>
    </source>
</evidence>
<comment type="subcellular location">
    <subcellularLocation>
        <location evidence="2">Membrane</location>
        <topology evidence="2">Multi-pass membrane protein</topology>
    </subcellularLocation>
</comment>
<keyword evidence="7 9" id="KW-0675">Receptor</keyword>
<dbReference type="CDD" id="cd15412">
    <property type="entry name" value="7tmA_OR5M-like"/>
    <property type="match status" value="1"/>
</dbReference>
<feature type="transmembrane region" description="Helical" evidence="10">
    <location>
        <begin position="62"/>
        <end position="81"/>
    </location>
</feature>
<keyword evidence="6 10" id="KW-0472">Membrane</keyword>
<feature type="transmembrane region" description="Helical" evidence="10">
    <location>
        <begin position="437"/>
        <end position="460"/>
    </location>
</feature>
<sequence>MLQTNYTNYTVTEFILLGLTDRAKLQPVLFVVFLVIYLITVVGNVSMILLIRSDSKLHTPMYFFLSHLSFVDLCYATSVAPQMLVHFLSKRKAISFLGCLLQFHFFIALVITDYYMLTVMAYDRYMAICNPLLYGSKMSRCVCLSLVATPYIYGFANGLAQTILMLRLSFCGPNELNHFYCADPPLIVLACSDTYVKETAIKKLHCEITEFILLGLTDRPELQLLLFVLFLVLYLVTLSGNLGMMLLIRLDSRLHTPMYFFLTNLAFVDLCYTSNATPQMLTNFLSEKKTITFVGCFTQCYIFIALLLTEFYMLAAMAYDRYVAICDPLRYSMKMSRRTCLCLATLPYVYGFSDGLFQAILTFRLNFCRSNVINHFYCADPPLIKLSCSDTYVKEHAMLVSAGFNLSNSLCIILVSYAFIIGAILRIKSAEGRRKAFSTCGSHMMAVTLFYGTLFCMYVRPPTDKTVEESKIIAVFYTFVSPVLNPLIYSLRNKDVKQALKNVLRGNRSLRWD</sequence>
<evidence type="ECO:0000313" key="13">
    <source>
        <dbReference type="RefSeq" id="XP_053059138.1"/>
    </source>
</evidence>
<dbReference type="PROSITE" id="PS00237">
    <property type="entry name" value="G_PROTEIN_RECEP_F1_1"/>
    <property type="match status" value="1"/>
</dbReference>
<dbReference type="Pfam" id="PF13853">
    <property type="entry name" value="7tm_4"/>
    <property type="match status" value="2"/>
</dbReference>
<comment type="similarity">
    <text evidence="9">Belongs to the G-protein coupled receptor 1 family.</text>
</comment>
<feature type="domain" description="G-protein coupled receptors family 1 profile" evidence="11">
    <location>
        <begin position="240"/>
        <end position="489"/>
    </location>
</feature>
<dbReference type="Gene3D" id="1.20.1070.10">
    <property type="entry name" value="Rhodopsin 7-helix transmembrane proteins"/>
    <property type="match status" value="2"/>
</dbReference>